<evidence type="ECO:0000256" key="6">
    <source>
        <dbReference type="ARBA" id="ARBA00022801"/>
    </source>
</evidence>
<dbReference type="CTD" id="8231947"/>
<feature type="domain" description="USP" evidence="9">
    <location>
        <begin position="626"/>
        <end position="1002"/>
    </location>
</feature>
<dbReference type="PROSITE" id="PS00973">
    <property type="entry name" value="USP_2"/>
    <property type="match status" value="1"/>
</dbReference>
<dbReference type="GO" id="GO:0005634">
    <property type="term" value="C:nucleus"/>
    <property type="evidence" value="ECO:0007669"/>
    <property type="project" value="TreeGrafter"/>
</dbReference>
<dbReference type="GO" id="GO:0030330">
    <property type="term" value="P:DNA damage response, signal transduction by p53 class mediator"/>
    <property type="evidence" value="ECO:0007669"/>
    <property type="project" value="TreeGrafter"/>
</dbReference>
<protein>
    <recommendedName>
        <fullName evidence="3">ubiquitinyl hydrolase 1</fullName>
        <ecNumber evidence="3">3.4.19.12</ecNumber>
    </recommendedName>
</protein>
<evidence type="ECO:0000313" key="10">
    <source>
        <dbReference type="EMBL" id="EEB15122.1"/>
    </source>
</evidence>
<comment type="catalytic activity">
    <reaction evidence="1">
        <text>Thiol-dependent hydrolysis of ester, thioester, amide, peptide and isopeptide bonds formed by the C-terminal Gly of ubiquitin (a 76-residue protein attached to proteins as an intracellular targeting signal).</text>
        <dbReference type="EC" id="3.4.19.12"/>
    </reaction>
</comment>
<dbReference type="InParanoid" id="E0VP16"/>
<dbReference type="SUPFAM" id="SSF54001">
    <property type="entry name" value="Cysteine proteinases"/>
    <property type="match status" value="1"/>
</dbReference>
<gene>
    <name evidence="11" type="primary">8231947</name>
    <name evidence="10" type="ORF">Phum_PHUM349830</name>
</gene>
<feature type="region of interest" description="Disordered" evidence="8">
    <location>
        <begin position="410"/>
        <end position="437"/>
    </location>
</feature>
<reference evidence="10" key="2">
    <citation type="submission" date="2007-04" db="EMBL/GenBank/DDBJ databases">
        <title>The genome of the human body louse.</title>
        <authorList>
            <consortium name="The Human Body Louse Genome Consortium"/>
            <person name="Kirkness E."/>
            <person name="Walenz B."/>
            <person name="Hass B."/>
            <person name="Bruggner R."/>
            <person name="Strausberg R."/>
        </authorList>
    </citation>
    <scope>NUCLEOTIDE SEQUENCE</scope>
    <source>
        <strain evidence="10">USDA</strain>
    </source>
</reference>
<organism>
    <name type="scientific">Pediculus humanus subsp. corporis</name>
    <name type="common">Body louse</name>
    <dbReference type="NCBI Taxonomy" id="121224"/>
    <lineage>
        <taxon>Eukaryota</taxon>
        <taxon>Metazoa</taxon>
        <taxon>Ecdysozoa</taxon>
        <taxon>Arthropoda</taxon>
        <taxon>Hexapoda</taxon>
        <taxon>Insecta</taxon>
        <taxon>Pterygota</taxon>
        <taxon>Neoptera</taxon>
        <taxon>Paraneoptera</taxon>
        <taxon>Psocodea</taxon>
        <taxon>Troctomorpha</taxon>
        <taxon>Phthiraptera</taxon>
        <taxon>Anoplura</taxon>
        <taxon>Pediculidae</taxon>
        <taxon>Pediculus</taxon>
    </lineage>
</organism>
<dbReference type="GO" id="GO:0006508">
    <property type="term" value="P:proteolysis"/>
    <property type="evidence" value="ECO:0007669"/>
    <property type="project" value="UniProtKB-KW"/>
</dbReference>
<evidence type="ECO:0000256" key="5">
    <source>
        <dbReference type="ARBA" id="ARBA00022786"/>
    </source>
</evidence>
<feature type="compositionally biased region" description="Low complexity" evidence="8">
    <location>
        <begin position="162"/>
        <end position="173"/>
    </location>
</feature>
<dbReference type="OrthoDB" id="429671at2759"/>
<keyword evidence="12" id="KW-1185">Reference proteome</keyword>
<dbReference type="GO" id="GO:0010506">
    <property type="term" value="P:regulation of autophagy"/>
    <property type="evidence" value="ECO:0007669"/>
    <property type="project" value="TreeGrafter"/>
</dbReference>
<evidence type="ECO:0000256" key="8">
    <source>
        <dbReference type="SAM" id="MobiDB-lite"/>
    </source>
</evidence>
<dbReference type="GO" id="GO:0005829">
    <property type="term" value="C:cytosol"/>
    <property type="evidence" value="ECO:0007669"/>
    <property type="project" value="TreeGrafter"/>
</dbReference>
<dbReference type="eggNOG" id="KOG1871">
    <property type="taxonomic scope" value="Eukaryota"/>
</dbReference>
<keyword evidence="4" id="KW-0645">Protease</keyword>
<comment type="similarity">
    <text evidence="2">Belongs to the peptidase C19 family. USP10 subfamily.</text>
</comment>
<evidence type="ECO:0000313" key="11">
    <source>
        <dbReference type="EnsemblMetazoa" id="PHUM349830-PA"/>
    </source>
</evidence>
<dbReference type="FunFam" id="3.90.70.10:FF:000092">
    <property type="entry name" value="Ubiquitin carboxyl-terminal hydrolase"/>
    <property type="match status" value="1"/>
</dbReference>
<dbReference type="PANTHER" id="PTHR24006">
    <property type="entry name" value="UBIQUITIN CARBOXYL-TERMINAL HYDROLASE"/>
    <property type="match status" value="1"/>
</dbReference>
<keyword evidence="7" id="KW-0788">Thiol protease</keyword>
<dbReference type="InterPro" id="IPR018200">
    <property type="entry name" value="USP_CS"/>
</dbReference>
<evidence type="ECO:0000313" key="12">
    <source>
        <dbReference type="Proteomes" id="UP000009046"/>
    </source>
</evidence>
<accession>E0VP16</accession>
<dbReference type="EC" id="3.4.19.12" evidence="3"/>
<reference evidence="10" key="1">
    <citation type="submission" date="2007-04" db="EMBL/GenBank/DDBJ databases">
        <title>Annotation of Pediculus humanus corporis strain USDA.</title>
        <authorList>
            <person name="Kirkness E."/>
            <person name="Hannick L."/>
            <person name="Hass B."/>
            <person name="Bruggner R."/>
            <person name="Lawson D."/>
            <person name="Bidwell S."/>
            <person name="Joardar V."/>
            <person name="Caler E."/>
            <person name="Walenz B."/>
            <person name="Inman J."/>
            <person name="Schobel S."/>
            <person name="Galinsky K."/>
            <person name="Amedeo P."/>
            <person name="Strausberg R."/>
        </authorList>
    </citation>
    <scope>NUCLEOTIDE SEQUENCE</scope>
    <source>
        <strain evidence="10">USDA</strain>
    </source>
</reference>
<dbReference type="Pfam" id="PF00443">
    <property type="entry name" value="UCH"/>
    <property type="match status" value="1"/>
</dbReference>
<dbReference type="EMBL" id="AAZO01004067">
    <property type="status" value="NOT_ANNOTATED_CDS"/>
    <property type="molecule type" value="Genomic_DNA"/>
</dbReference>
<evidence type="ECO:0000259" key="9">
    <source>
        <dbReference type="PROSITE" id="PS50235"/>
    </source>
</evidence>
<feature type="region of interest" description="Disordered" evidence="8">
    <location>
        <begin position="74"/>
        <end position="123"/>
    </location>
</feature>
<dbReference type="RefSeq" id="XP_002427860.1">
    <property type="nucleotide sequence ID" value="XM_002427815.1"/>
</dbReference>
<reference evidence="11" key="3">
    <citation type="submission" date="2021-02" db="UniProtKB">
        <authorList>
            <consortium name="EnsemblMetazoa"/>
        </authorList>
    </citation>
    <scope>IDENTIFICATION</scope>
    <source>
        <strain evidence="11">USDA</strain>
    </source>
</reference>
<dbReference type="AlphaFoldDB" id="E0VP16"/>
<dbReference type="MEROPS" id="C19.A49"/>
<dbReference type="InterPro" id="IPR001394">
    <property type="entry name" value="Peptidase_C19_UCH"/>
</dbReference>
<dbReference type="InterPro" id="IPR028889">
    <property type="entry name" value="USP"/>
</dbReference>
<dbReference type="InterPro" id="IPR050164">
    <property type="entry name" value="Peptidase_C19"/>
</dbReference>
<dbReference type="Gene3D" id="3.90.70.10">
    <property type="entry name" value="Cysteine proteinases"/>
    <property type="match status" value="1"/>
</dbReference>
<sequence length="1009" mass="112074">MSRLQFLDLTDATENDQSFIERVLFSNNQVLEVPWNTRHAKESEVEVEQEWTNVSYTNEFERDQDLQTHNQVQEPLSDNEQCREEVQNEGNHQEHSDQIPQQEHVPRQGGIFPGHPPTSMPHQPQMYQMLPSLSNVYVSNVTANVNVHAPYVQPIPAPYGHQVPPQQQQPPQQMFSHGPPEGSDQGNRSRRQRQKAEKKREGPFVQSNEVISPSLDGHPPPQFPNIPPMPPYYLPGAPGAPVYMQHAILPVYPSPLFTPYSHTPGPMVYPQTNNIEHGSEDYNGNVQQSFSQENSEMIVVGCEIRSENSSDQRRGVEENGNNYNIEELSEQAIPEVTGFKSGSENSQFHEESADGQLDQTFVSQQNSGSYDNSSKRDLSGNIFEKKEKEVESDVDNVKQITFGDQTAHLISTSNEDPNNLPPDVLNKSTTSKKKTNGELDVNNVDKVSVNSNSSATAWANDGHSSVLHSGTNNVKLFSSASAQVVKAQESLVPASQQSSEFPLIRQGTKSTRFALAAVEPEPASNQINSSSGGKSWASLFNKQEQLNSNSGSDVKGRPLARVLPYEVDTPSTGLSSAGPSSTIVPSASVKVSKLGGVTSNGPLTQETVTSSDLYELEHKIISLQPRGLTNRSNWCYVNAVLQSLIACPPFYNLLKALPVTPNKKGNKQTLIVDALVEYANEFSPIPANARIGKREKSARNKDENNIVEIVTGPAFEPSGIYKILDKVRGGSSFNVEGRQEDAEEFLSCLLNGLNDEMFELMKMVGINRLDLANGDAHDSLGGNIDDDDSEWNVMGPKNKSSITRRAVCGKTPVSDIFRGQFRSRVQRAGEQSTDTVQPFFTLQLDIEKANSVKDALELFMGKDPLEGVTCSKTHQEVEAWTQTTLEDLPLVLILHLKCYDYKSDACSKIIKNFDFQVDLRIDAKLLSNRNKYTGKERNYKLVAVVYHDGKEASKGHYVTDAYHVGYGCWLRYDDVIVRSVPESHVLKPRAPRVPYLLYYRRADTIGPTK</sequence>
<keyword evidence="5" id="KW-0833">Ubl conjugation pathway</keyword>
<dbReference type="GO" id="GO:0004843">
    <property type="term" value="F:cysteine-type deubiquitinase activity"/>
    <property type="evidence" value="ECO:0007669"/>
    <property type="project" value="UniProtKB-EC"/>
</dbReference>
<dbReference type="PROSITE" id="PS50235">
    <property type="entry name" value="USP_3"/>
    <property type="match status" value="1"/>
</dbReference>
<dbReference type="VEuPathDB" id="VectorBase:PHUM349830"/>
<name>E0VP16_PEDHC</name>
<dbReference type="HOGENOM" id="CLU_298144_0_0_1"/>
<evidence type="ECO:0000256" key="4">
    <source>
        <dbReference type="ARBA" id="ARBA00022670"/>
    </source>
</evidence>
<dbReference type="KEGG" id="phu:Phum_PHUM349830"/>
<dbReference type="GeneID" id="8231947"/>
<dbReference type="InterPro" id="IPR038765">
    <property type="entry name" value="Papain-like_cys_pep_sf"/>
</dbReference>
<dbReference type="FunCoup" id="E0VP16">
    <property type="interactions" value="89"/>
</dbReference>
<dbReference type="Proteomes" id="UP000009046">
    <property type="component" value="Unassembled WGS sequence"/>
</dbReference>
<dbReference type="CDD" id="cd02257">
    <property type="entry name" value="Peptidase_C19"/>
    <property type="match status" value="1"/>
</dbReference>
<evidence type="ECO:0000256" key="7">
    <source>
        <dbReference type="ARBA" id="ARBA00022807"/>
    </source>
</evidence>
<dbReference type="EnsemblMetazoa" id="PHUM349830-RA">
    <property type="protein sequence ID" value="PHUM349830-PA"/>
    <property type="gene ID" value="PHUM349830"/>
</dbReference>
<dbReference type="EMBL" id="DS235354">
    <property type="protein sequence ID" value="EEB15122.1"/>
    <property type="molecule type" value="Genomic_DNA"/>
</dbReference>
<feature type="compositionally biased region" description="Basic and acidic residues" evidence="8">
    <location>
        <begin position="80"/>
        <end position="97"/>
    </location>
</feature>
<dbReference type="STRING" id="121224.E0VP16"/>
<evidence type="ECO:0000256" key="3">
    <source>
        <dbReference type="ARBA" id="ARBA00012759"/>
    </source>
</evidence>
<evidence type="ECO:0000256" key="2">
    <source>
        <dbReference type="ARBA" id="ARBA00005427"/>
    </source>
</evidence>
<keyword evidence="6" id="KW-0378">Hydrolase</keyword>
<evidence type="ECO:0000256" key="1">
    <source>
        <dbReference type="ARBA" id="ARBA00000707"/>
    </source>
</evidence>
<feature type="region of interest" description="Disordered" evidence="8">
    <location>
        <begin position="156"/>
        <end position="226"/>
    </location>
</feature>
<dbReference type="PANTHER" id="PTHR24006:SF687">
    <property type="entry name" value="UBIQUITIN CARBOXYL-TERMINAL HYDROLASE 10"/>
    <property type="match status" value="1"/>
</dbReference>
<dbReference type="GO" id="GO:0016579">
    <property type="term" value="P:protein deubiquitination"/>
    <property type="evidence" value="ECO:0007669"/>
    <property type="project" value="InterPro"/>
</dbReference>
<proteinExistence type="inferred from homology"/>